<evidence type="ECO:0000313" key="1">
    <source>
        <dbReference type="EMBL" id="CAG8835473.1"/>
    </source>
</evidence>
<dbReference type="EMBL" id="CAJVQB010051539">
    <property type="protein sequence ID" value="CAG8835473.1"/>
    <property type="molecule type" value="Genomic_DNA"/>
</dbReference>
<keyword evidence="2" id="KW-1185">Reference proteome</keyword>
<feature type="non-terminal residue" evidence="1">
    <location>
        <position position="1"/>
    </location>
</feature>
<sequence length="73" mass="8263">TCDVCQHQDASQLHKELHPLQIGASFNRVGIDIVSPFKDIIEKKNQYIIVATKYLAKWPEAWSIPDMIALTIA</sequence>
<dbReference type="Proteomes" id="UP000789901">
    <property type="component" value="Unassembled WGS sequence"/>
</dbReference>
<gene>
    <name evidence="1" type="ORF">GMARGA_LOCUS32587</name>
</gene>
<proteinExistence type="predicted"/>
<feature type="non-terminal residue" evidence="1">
    <location>
        <position position="73"/>
    </location>
</feature>
<reference evidence="1 2" key="1">
    <citation type="submission" date="2021-06" db="EMBL/GenBank/DDBJ databases">
        <authorList>
            <person name="Kallberg Y."/>
            <person name="Tangrot J."/>
            <person name="Rosling A."/>
        </authorList>
    </citation>
    <scope>NUCLEOTIDE SEQUENCE [LARGE SCALE GENOMIC DNA]</scope>
    <source>
        <strain evidence="1 2">120-4 pot B 10/14</strain>
    </source>
</reference>
<protein>
    <submittedName>
        <fullName evidence="1">34843_t:CDS:1</fullName>
    </submittedName>
</protein>
<organism evidence="1 2">
    <name type="scientific">Gigaspora margarita</name>
    <dbReference type="NCBI Taxonomy" id="4874"/>
    <lineage>
        <taxon>Eukaryota</taxon>
        <taxon>Fungi</taxon>
        <taxon>Fungi incertae sedis</taxon>
        <taxon>Mucoromycota</taxon>
        <taxon>Glomeromycotina</taxon>
        <taxon>Glomeromycetes</taxon>
        <taxon>Diversisporales</taxon>
        <taxon>Gigasporaceae</taxon>
        <taxon>Gigaspora</taxon>
    </lineage>
</organism>
<accession>A0ABN7WLS3</accession>
<name>A0ABN7WLS3_GIGMA</name>
<evidence type="ECO:0000313" key="2">
    <source>
        <dbReference type="Proteomes" id="UP000789901"/>
    </source>
</evidence>
<comment type="caution">
    <text evidence="1">The sequence shown here is derived from an EMBL/GenBank/DDBJ whole genome shotgun (WGS) entry which is preliminary data.</text>
</comment>